<dbReference type="InterPro" id="IPR001736">
    <property type="entry name" value="PLipase_D/transphosphatidylase"/>
</dbReference>
<protein>
    <recommendedName>
        <fullName evidence="1">PLD phosphodiesterase domain-containing protein</fullName>
    </recommendedName>
</protein>
<dbReference type="Gene3D" id="3.30.870.10">
    <property type="entry name" value="Endonuclease Chain A"/>
    <property type="match status" value="2"/>
</dbReference>
<dbReference type="InterPro" id="IPR025202">
    <property type="entry name" value="PLD-like_dom"/>
</dbReference>
<evidence type="ECO:0000313" key="3">
    <source>
        <dbReference type="Proteomes" id="UP001285354"/>
    </source>
</evidence>
<evidence type="ECO:0000259" key="1">
    <source>
        <dbReference type="PROSITE" id="PS50035"/>
    </source>
</evidence>
<organism evidence="2 3">
    <name type="scientific">Diplocarpon rosae</name>
    <dbReference type="NCBI Taxonomy" id="946125"/>
    <lineage>
        <taxon>Eukaryota</taxon>
        <taxon>Fungi</taxon>
        <taxon>Dikarya</taxon>
        <taxon>Ascomycota</taxon>
        <taxon>Pezizomycotina</taxon>
        <taxon>Leotiomycetes</taxon>
        <taxon>Helotiales</taxon>
        <taxon>Drepanopezizaceae</taxon>
        <taxon>Diplocarpon</taxon>
    </lineage>
</organism>
<comment type="caution">
    <text evidence="2">The sequence shown here is derived from an EMBL/GenBank/DDBJ whole genome shotgun (WGS) entry which is preliminary data.</text>
</comment>
<feature type="domain" description="PLD phosphodiesterase" evidence="1">
    <location>
        <begin position="398"/>
        <end position="420"/>
    </location>
</feature>
<name>A0AAD9SWP7_9HELO</name>
<dbReference type="AlphaFoldDB" id="A0AAD9SWP7"/>
<dbReference type="PANTHER" id="PTHR21248">
    <property type="entry name" value="CARDIOLIPIN SYNTHASE"/>
    <property type="match status" value="1"/>
</dbReference>
<dbReference type="GO" id="GO:0032049">
    <property type="term" value="P:cardiolipin biosynthetic process"/>
    <property type="evidence" value="ECO:0007669"/>
    <property type="project" value="UniProtKB-ARBA"/>
</dbReference>
<accession>A0AAD9SWP7</accession>
<dbReference type="EMBL" id="JAUBYV010000010">
    <property type="protein sequence ID" value="KAK2624508.1"/>
    <property type="molecule type" value="Genomic_DNA"/>
</dbReference>
<dbReference type="SUPFAM" id="SSF56024">
    <property type="entry name" value="Phospholipase D/nuclease"/>
    <property type="match status" value="2"/>
</dbReference>
<dbReference type="CDD" id="cd00138">
    <property type="entry name" value="PLDc_SF"/>
    <property type="match status" value="1"/>
</dbReference>
<dbReference type="PANTHER" id="PTHR21248:SF11">
    <property type="entry name" value="PLD PHOSPHODIESTERASE DOMAIN-CONTAINING PROTEIN"/>
    <property type="match status" value="1"/>
</dbReference>
<dbReference type="SMART" id="SM00155">
    <property type="entry name" value="PLDc"/>
    <property type="match status" value="2"/>
</dbReference>
<dbReference type="Pfam" id="PF13091">
    <property type="entry name" value="PLDc_2"/>
    <property type="match status" value="1"/>
</dbReference>
<proteinExistence type="predicted"/>
<keyword evidence="3" id="KW-1185">Reference proteome</keyword>
<evidence type="ECO:0000313" key="2">
    <source>
        <dbReference type="EMBL" id="KAK2624508.1"/>
    </source>
</evidence>
<dbReference type="Proteomes" id="UP001285354">
    <property type="component" value="Unassembled WGS sequence"/>
</dbReference>
<dbReference type="PROSITE" id="PS50035">
    <property type="entry name" value="PLD"/>
    <property type="match status" value="1"/>
</dbReference>
<reference evidence="2" key="1">
    <citation type="submission" date="2023-06" db="EMBL/GenBank/DDBJ databases">
        <title>Draft genome of Marssonina rosae.</title>
        <authorList>
            <person name="Cheng Q."/>
        </authorList>
    </citation>
    <scope>NUCLEOTIDE SEQUENCE</scope>
    <source>
        <strain evidence="2">R4</strain>
    </source>
</reference>
<sequence>MERSLQDDWLEDLKKNAPADETSSPNYWVPDQSTLITTCQPLSFSLGTGAQILNSTLSKCEVTRRELIIVTCFWAKSSSQESICSLLVKLSAKALAQSRKIQVWICFSSRSLTQKLSQTSSLDGKIYPPSTWTSLSLPPPEQLTGLSMEVKSIFVRPFSVMHPKFILSDRNLAFMPSCNVSWENWFEGCIEMRGGITEKLFDFWASFWACINTPLPELLPAEFEANEALKQVGASLAVSLLKQTNFSPELVAPQTILLPSPHHINPRFRLFCSTSPCPPTPLNLFLLRVFTRAKRTIFIQTPNITSEPVIEALHAALVRGVDVHLVTSSKLMILEQLVTAGTVTEYEMWKLHRRHRKLTATHASADPETGLQEPGSLKIGYYHEREGVSGENEPVKSHLKLVIVDDDVTILGSGNMDRASWYTSQELGVAFFSPEMAGEIRKSVDEGLVGRVEYVC</sequence>
<dbReference type="GO" id="GO:0030572">
    <property type="term" value="F:phosphatidyltransferase activity"/>
    <property type="evidence" value="ECO:0007669"/>
    <property type="project" value="UniProtKB-ARBA"/>
</dbReference>
<gene>
    <name evidence="2" type="ORF">QTJ16_006458</name>
</gene>